<proteinExistence type="predicted"/>
<dbReference type="EnsemblPlants" id="AVESA.00010b.r2.5DG0971220.1">
    <property type="protein sequence ID" value="AVESA.00010b.r2.5DG0971220.1.CDS"/>
    <property type="gene ID" value="AVESA.00010b.r2.5DG0971220"/>
</dbReference>
<keyword evidence="2" id="KW-1185">Reference proteome</keyword>
<sequence>MSRGCALQLLSHPSLTAAQLRQLHAHLLTSSTHLADRFLPNNLLREASPHRALALFPRLRRILPAFLPNNYTFSFLLTAAAAAFPAPPPSERRLVCSLHALAVALGWDAHIYVSNGLIHAYAARGHLASSRRVFDDACNRDACSWISLFTAYNGAGQLDDARALFEEMPHKTPVAWSAMLSAYVGAGGFADALEVFDRMLRARVRPNRAAIVGALAACAALGALEQGRWVHALVAAPGRSQMDGMVATTLVDMYAKCGSLDAATQVFEAMPERQRDVFAYTAMISGLSDHGRCREAIELFHTMQDRGVRPNQVTFICVLSACARAGGGLVDVAKEIFRTMATVHGVKPGVEHYGSMVDVLGRAGLLAEAVALVRTMPMRPDSYVLGALLNACRLHGGDVELGKELVEWLAELGLDHSGVHVQLSNMYAGSSKWEDVLRVRTVMEEKKVTKVPGCSMVEVDGVACEFVASDLSLDPWIMTVVRDLDEHLRLLGHDFLHLEELLKNRLFGRPEENQTKPKNVRTHLVVS</sequence>
<reference evidence="1" key="2">
    <citation type="submission" date="2025-09" db="UniProtKB">
        <authorList>
            <consortium name="EnsemblPlants"/>
        </authorList>
    </citation>
    <scope>IDENTIFICATION</scope>
</reference>
<accession>A0ACD5YH06</accession>
<reference evidence="1" key="1">
    <citation type="submission" date="2021-05" db="EMBL/GenBank/DDBJ databases">
        <authorList>
            <person name="Scholz U."/>
            <person name="Mascher M."/>
            <person name="Fiebig A."/>
        </authorList>
    </citation>
    <scope>NUCLEOTIDE SEQUENCE [LARGE SCALE GENOMIC DNA]</scope>
</reference>
<name>A0ACD5YH06_AVESA</name>
<organism evidence="1 2">
    <name type="scientific">Avena sativa</name>
    <name type="common">Oat</name>
    <dbReference type="NCBI Taxonomy" id="4498"/>
    <lineage>
        <taxon>Eukaryota</taxon>
        <taxon>Viridiplantae</taxon>
        <taxon>Streptophyta</taxon>
        <taxon>Embryophyta</taxon>
        <taxon>Tracheophyta</taxon>
        <taxon>Spermatophyta</taxon>
        <taxon>Magnoliopsida</taxon>
        <taxon>Liliopsida</taxon>
        <taxon>Poales</taxon>
        <taxon>Poaceae</taxon>
        <taxon>BOP clade</taxon>
        <taxon>Pooideae</taxon>
        <taxon>Poodae</taxon>
        <taxon>Poeae</taxon>
        <taxon>Poeae Chloroplast Group 1 (Aveneae type)</taxon>
        <taxon>Aveninae</taxon>
        <taxon>Avena</taxon>
    </lineage>
</organism>
<evidence type="ECO:0000313" key="1">
    <source>
        <dbReference type="EnsemblPlants" id="AVESA.00010b.r2.5DG0971220.1.CDS"/>
    </source>
</evidence>
<evidence type="ECO:0000313" key="2">
    <source>
        <dbReference type="Proteomes" id="UP001732700"/>
    </source>
</evidence>
<protein>
    <submittedName>
        <fullName evidence="1">Uncharacterized protein</fullName>
    </submittedName>
</protein>
<dbReference type="Proteomes" id="UP001732700">
    <property type="component" value="Chromosome 5D"/>
</dbReference>